<protein>
    <recommendedName>
        <fullName evidence="3 11">Protein-export membrane protein SecG</fullName>
    </recommendedName>
</protein>
<keyword evidence="9 11" id="KW-0811">Translocation</keyword>
<dbReference type="NCBIfam" id="TIGR00810">
    <property type="entry name" value="secG"/>
    <property type="match status" value="1"/>
</dbReference>
<keyword evidence="7 11" id="KW-0653">Protein transport</keyword>
<keyword evidence="6 11" id="KW-0812">Transmembrane</keyword>
<dbReference type="GO" id="GO:0015450">
    <property type="term" value="F:protein-transporting ATPase activity"/>
    <property type="evidence" value="ECO:0007669"/>
    <property type="project" value="UniProtKB-UniRule"/>
</dbReference>
<dbReference type="AlphaFoldDB" id="Q0A774"/>
<dbReference type="HOGENOM" id="CLU_094156_2_2_6"/>
<dbReference type="GO" id="GO:0005886">
    <property type="term" value="C:plasma membrane"/>
    <property type="evidence" value="ECO:0007669"/>
    <property type="project" value="UniProtKB-SubCell"/>
</dbReference>
<feature type="transmembrane region" description="Helical" evidence="11">
    <location>
        <begin position="51"/>
        <end position="75"/>
    </location>
</feature>
<dbReference type="eggNOG" id="COG1314">
    <property type="taxonomic scope" value="Bacteria"/>
</dbReference>
<keyword evidence="8 11" id="KW-1133">Transmembrane helix</keyword>
<feature type="compositionally biased region" description="Acidic residues" evidence="12">
    <location>
        <begin position="89"/>
        <end position="112"/>
    </location>
</feature>
<dbReference type="OrthoDB" id="9813947at2"/>
<keyword evidence="4 11" id="KW-0813">Transport</keyword>
<comment type="function">
    <text evidence="11">Involved in protein export. Participates in an early event of protein translocation.</text>
</comment>
<comment type="subcellular location">
    <subcellularLocation>
        <location evidence="1 11">Cell membrane</location>
        <topology evidence="1 11">Multi-pass membrane protein</topology>
    </subcellularLocation>
</comment>
<dbReference type="RefSeq" id="WP_011629707.1">
    <property type="nucleotide sequence ID" value="NC_008340.1"/>
</dbReference>
<evidence type="ECO:0000256" key="4">
    <source>
        <dbReference type="ARBA" id="ARBA00022448"/>
    </source>
</evidence>
<proteinExistence type="inferred from homology"/>
<evidence type="ECO:0000256" key="11">
    <source>
        <dbReference type="RuleBase" id="RU365087"/>
    </source>
</evidence>
<dbReference type="GO" id="GO:0043952">
    <property type="term" value="P:protein transport by the Sec complex"/>
    <property type="evidence" value="ECO:0007669"/>
    <property type="project" value="TreeGrafter"/>
</dbReference>
<dbReference type="KEGG" id="aeh:Mlg_1971"/>
<keyword evidence="10 11" id="KW-0472">Membrane</keyword>
<dbReference type="PANTHER" id="PTHR34182">
    <property type="entry name" value="PROTEIN-EXPORT MEMBRANE PROTEIN SECG"/>
    <property type="match status" value="1"/>
</dbReference>
<evidence type="ECO:0000256" key="10">
    <source>
        <dbReference type="ARBA" id="ARBA00023136"/>
    </source>
</evidence>
<evidence type="ECO:0000256" key="1">
    <source>
        <dbReference type="ARBA" id="ARBA00004651"/>
    </source>
</evidence>
<evidence type="ECO:0000256" key="3">
    <source>
        <dbReference type="ARBA" id="ARBA00017876"/>
    </source>
</evidence>
<evidence type="ECO:0000313" key="13">
    <source>
        <dbReference type="EMBL" id="ABI57313.1"/>
    </source>
</evidence>
<evidence type="ECO:0000256" key="2">
    <source>
        <dbReference type="ARBA" id="ARBA00008445"/>
    </source>
</evidence>
<dbReference type="InterPro" id="IPR004692">
    <property type="entry name" value="SecG"/>
</dbReference>
<keyword evidence="14" id="KW-1185">Reference proteome</keyword>
<evidence type="ECO:0000256" key="7">
    <source>
        <dbReference type="ARBA" id="ARBA00022927"/>
    </source>
</evidence>
<name>Q0A774_ALKEH</name>
<organism evidence="13 14">
    <name type="scientific">Alkalilimnicola ehrlichii (strain ATCC BAA-1101 / DSM 17681 / MLHE-1)</name>
    <dbReference type="NCBI Taxonomy" id="187272"/>
    <lineage>
        <taxon>Bacteria</taxon>
        <taxon>Pseudomonadati</taxon>
        <taxon>Pseudomonadota</taxon>
        <taxon>Gammaproteobacteria</taxon>
        <taxon>Chromatiales</taxon>
        <taxon>Ectothiorhodospiraceae</taxon>
        <taxon>Alkalilimnicola</taxon>
    </lineage>
</organism>
<sequence length="118" mass="12089">MFQILLAIHVIIAVVLVVLVLLQQGKGADMGAAFGSGASSTVFGSRGAGSFLTRVTTGLAITFFATSLVLAILAARGTDAPGSLLEREQEVEETVPPAADDEPEAPEVDDELPPPAGE</sequence>
<accession>Q0A774</accession>
<dbReference type="Pfam" id="PF03840">
    <property type="entry name" value="SecG"/>
    <property type="match status" value="1"/>
</dbReference>
<evidence type="ECO:0000313" key="14">
    <source>
        <dbReference type="Proteomes" id="UP000001962"/>
    </source>
</evidence>
<dbReference type="Proteomes" id="UP000001962">
    <property type="component" value="Chromosome"/>
</dbReference>
<evidence type="ECO:0000256" key="5">
    <source>
        <dbReference type="ARBA" id="ARBA00022475"/>
    </source>
</evidence>
<evidence type="ECO:0000256" key="8">
    <source>
        <dbReference type="ARBA" id="ARBA00022989"/>
    </source>
</evidence>
<dbReference type="PANTHER" id="PTHR34182:SF1">
    <property type="entry name" value="PROTEIN-EXPORT MEMBRANE PROTEIN SECG"/>
    <property type="match status" value="1"/>
</dbReference>
<comment type="similarity">
    <text evidence="2 11">Belongs to the SecG family.</text>
</comment>
<feature type="region of interest" description="Disordered" evidence="12">
    <location>
        <begin position="83"/>
        <end position="118"/>
    </location>
</feature>
<evidence type="ECO:0000256" key="6">
    <source>
        <dbReference type="ARBA" id="ARBA00022692"/>
    </source>
</evidence>
<evidence type="ECO:0000256" key="12">
    <source>
        <dbReference type="SAM" id="MobiDB-lite"/>
    </source>
</evidence>
<dbReference type="GO" id="GO:0009306">
    <property type="term" value="P:protein secretion"/>
    <property type="evidence" value="ECO:0007669"/>
    <property type="project" value="UniProtKB-UniRule"/>
</dbReference>
<comment type="caution">
    <text evidence="11">Lacks conserved residue(s) required for the propagation of feature annotation.</text>
</comment>
<dbReference type="EMBL" id="CP000453">
    <property type="protein sequence ID" value="ABI57313.1"/>
    <property type="molecule type" value="Genomic_DNA"/>
</dbReference>
<keyword evidence="5 11" id="KW-1003">Cell membrane</keyword>
<reference evidence="14" key="1">
    <citation type="submission" date="2006-08" db="EMBL/GenBank/DDBJ databases">
        <title>Complete sequence of Alkalilimnicola ehrilichei MLHE-1.</title>
        <authorList>
            <person name="Copeland A."/>
            <person name="Lucas S."/>
            <person name="Lapidus A."/>
            <person name="Barry K."/>
            <person name="Detter J.C."/>
            <person name="Glavina del Rio T."/>
            <person name="Hammon N."/>
            <person name="Israni S."/>
            <person name="Dalin E."/>
            <person name="Tice H."/>
            <person name="Pitluck S."/>
            <person name="Sims D."/>
            <person name="Brettin T."/>
            <person name="Bruce D."/>
            <person name="Han C."/>
            <person name="Tapia R."/>
            <person name="Gilna P."/>
            <person name="Schmutz J."/>
            <person name="Larimer F."/>
            <person name="Land M."/>
            <person name="Hauser L."/>
            <person name="Kyrpides N."/>
            <person name="Mikhailova N."/>
            <person name="Oremland R.S."/>
            <person name="Hoeft S.E."/>
            <person name="Switzer-Blum J."/>
            <person name="Kulp T."/>
            <person name="King G."/>
            <person name="Tabita R."/>
            <person name="Witte B."/>
            <person name="Santini J.M."/>
            <person name="Basu P."/>
            <person name="Hollibaugh J.T."/>
            <person name="Xie G."/>
            <person name="Stolz J.F."/>
            <person name="Richardson P."/>
        </authorList>
    </citation>
    <scope>NUCLEOTIDE SEQUENCE [LARGE SCALE GENOMIC DNA]</scope>
    <source>
        <strain evidence="14">ATCC BAA-1101 / DSM 17681 / MLHE-1</strain>
    </source>
</reference>
<dbReference type="GO" id="GO:0065002">
    <property type="term" value="P:intracellular protein transmembrane transport"/>
    <property type="evidence" value="ECO:0007669"/>
    <property type="project" value="TreeGrafter"/>
</dbReference>
<evidence type="ECO:0000256" key="9">
    <source>
        <dbReference type="ARBA" id="ARBA00023010"/>
    </source>
</evidence>
<dbReference type="PRINTS" id="PR01651">
    <property type="entry name" value="SECGEXPORT"/>
</dbReference>
<gene>
    <name evidence="13" type="ordered locus">Mlg_1971</name>
</gene>